<name>A0A163X2B6_9MYCO</name>
<comment type="caution">
    <text evidence="1">The sequence shown here is derived from an EMBL/GenBank/DDBJ whole genome shotgun (WGS) entry which is preliminary data.</text>
</comment>
<proteinExistence type="predicted"/>
<protein>
    <submittedName>
        <fullName evidence="1">Uncharacterized protein</fullName>
    </submittedName>
</protein>
<evidence type="ECO:0000313" key="1">
    <source>
        <dbReference type="EMBL" id="KZS58911.1"/>
    </source>
</evidence>
<dbReference type="EMBL" id="LWCI01000143">
    <property type="protein sequence ID" value="KZS58911.1"/>
    <property type="molecule type" value="Genomic_DNA"/>
</dbReference>
<reference evidence="2" key="1">
    <citation type="submission" date="2016-04" db="EMBL/GenBank/DDBJ databases">
        <authorList>
            <person name="Strapagiel D."/>
            <person name="Borowka P."/>
            <person name="Marciniak B."/>
            <person name="Bakula Z."/>
            <person name="Van Ingen J."/>
            <person name="Safianowska A."/>
            <person name="Dziadek J."/>
            <person name="Jagielski T."/>
        </authorList>
    </citation>
    <scope>NUCLEOTIDE SEQUENCE [LARGE SCALE GENOMIC DNA]</scope>
    <source>
        <strain evidence="2">1010001458</strain>
    </source>
</reference>
<keyword evidence="2" id="KW-1185">Reference proteome</keyword>
<dbReference type="AlphaFoldDB" id="A0A163X2B6"/>
<sequence length="124" mass="12587">MDEAGLAGTTSAATRIRQAARAAGTAVAPQPDIATMTTGLAGPAGGTITTVVIQQTTITTVAARRRGIGPITNQRAPQQHRPNNICVGALITPRTSCCKVCAAFAASALAYEAAPALNVCTNWL</sequence>
<gene>
    <name evidence="1" type="ORF">A4G28_14595</name>
</gene>
<accession>A0A163X2B6</accession>
<organism evidence="1 2">
    <name type="scientific">Mycobacterium ostraviense</name>
    <dbReference type="NCBI Taxonomy" id="2738409"/>
    <lineage>
        <taxon>Bacteria</taxon>
        <taxon>Bacillati</taxon>
        <taxon>Actinomycetota</taxon>
        <taxon>Actinomycetes</taxon>
        <taxon>Mycobacteriales</taxon>
        <taxon>Mycobacteriaceae</taxon>
        <taxon>Mycobacterium</taxon>
    </lineage>
</organism>
<dbReference type="Proteomes" id="UP000077342">
    <property type="component" value="Unassembled WGS sequence"/>
</dbReference>
<evidence type="ECO:0000313" key="2">
    <source>
        <dbReference type="Proteomes" id="UP000077342"/>
    </source>
</evidence>